<dbReference type="InterPro" id="IPR020846">
    <property type="entry name" value="MFS_dom"/>
</dbReference>
<sequence length="452" mass="48938">MNKNKKFHLLGAVIATGLLSFSGVLIETAMNVTFPQLITEFGLSTSKIQWVTTIYLLAIAIIIPLSSYFNQRFSSRKLFISGNLLFFLGVLINCFSPNFTLLLAGRLLQGVGTGIALPLMFHLILTKAPLEKRGMMMGLGTVTTSIAPAIGPTYGGIISNALDWRYIYIFLLPLIVVSLIIGLSSLPEEKKHTTKRLALQPVLALSVMFFVFISALSAEQILTFVILFIVGIISALLFVYYNRKETLIELAILRHRKFVALLFTLLVYQGLLLGLSFILPNFIQVSAGYSSAVAGLFMFPGALVGAILAPISGKILDQVGAKKPITFGLLTASLGIVLLFVFLPTQSLVLLLIAHIVMMLGLGVSYSNLMTSSLSTLSPEELSDGNALVNTSQQFIGAIATALVANILSVFQHAQGFKEGTQFGTSVILVIFFVLVILGLFASYSALKNKKN</sequence>
<dbReference type="OrthoDB" id="9816041at2"/>
<dbReference type="Gene3D" id="1.20.1720.10">
    <property type="entry name" value="Multidrug resistance protein D"/>
    <property type="match status" value="1"/>
</dbReference>
<dbReference type="GO" id="GO:0022857">
    <property type="term" value="F:transmembrane transporter activity"/>
    <property type="evidence" value="ECO:0007669"/>
    <property type="project" value="InterPro"/>
</dbReference>
<keyword evidence="3 6" id="KW-0812">Transmembrane</keyword>
<evidence type="ECO:0000256" key="5">
    <source>
        <dbReference type="ARBA" id="ARBA00023136"/>
    </source>
</evidence>
<feature type="transmembrane region" description="Helical" evidence="6">
    <location>
        <begin position="261"/>
        <end position="283"/>
    </location>
</feature>
<feature type="transmembrane region" description="Helical" evidence="6">
    <location>
        <begin position="426"/>
        <end position="447"/>
    </location>
</feature>
<dbReference type="SUPFAM" id="SSF103473">
    <property type="entry name" value="MFS general substrate transporter"/>
    <property type="match status" value="1"/>
</dbReference>
<name>A0A1I4ERJ7_9LACT</name>
<evidence type="ECO:0000256" key="2">
    <source>
        <dbReference type="ARBA" id="ARBA00022448"/>
    </source>
</evidence>
<dbReference type="PROSITE" id="PS50850">
    <property type="entry name" value="MFS"/>
    <property type="match status" value="1"/>
</dbReference>
<dbReference type="PANTHER" id="PTHR42718:SF9">
    <property type="entry name" value="MAJOR FACILITATOR SUPERFAMILY MULTIDRUG TRANSPORTER MFSC"/>
    <property type="match status" value="1"/>
</dbReference>
<dbReference type="Gene3D" id="1.20.1250.20">
    <property type="entry name" value="MFS general substrate transporter like domains"/>
    <property type="match status" value="1"/>
</dbReference>
<reference evidence="8 9" key="1">
    <citation type="submission" date="2016-10" db="EMBL/GenBank/DDBJ databases">
        <authorList>
            <person name="de Groot N.N."/>
        </authorList>
    </citation>
    <scope>NUCLEOTIDE SEQUENCE [LARGE SCALE GENOMIC DNA]</scope>
    <source>
        <strain evidence="8 9">M79</strain>
    </source>
</reference>
<dbReference type="GO" id="GO:0005886">
    <property type="term" value="C:plasma membrane"/>
    <property type="evidence" value="ECO:0007669"/>
    <property type="project" value="UniProtKB-SubCell"/>
</dbReference>
<evidence type="ECO:0000256" key="4">
    <source>
        <dbReference type="ARBA" id="ARBA00022989"/>
    </source>
</evidence>
<dbReference type="EMBL" id="FOTJ01000001">
    <property type="protein sequence ID" value="SFL07740.1"/>
    <property type="molecule type" value="Genomic_DNA"/>
</dbReference>
<dbReference type="InterPro" id="IPR036259">
    <property type="entry name" value="MFS_trans_sf"/>
</dbReference>
<gene>
    <name evidence="8" type="ORF">SAMN05216438_101121</name>
</gene>
<evidence type="ECO:0000256" key="3">
    <source>
        <dbReference type="ARBA" id="ARBA00022692"/>
    </source>
</evidence>
<feature type="transmembrane region" description="Helical" evidence="6">
    <location>
        <begin position="48"/>
        <end position="66"/>
    </location>
</feature>
<feature type="transmembrane region" description="Helical" evidence="6">
    <location>
        <begin position="349"/>
        <end position="369"/>
    </location>
</feature>
<feature type="transmembrane region" description="Helical" evidence="6">
    <location>
        <begin position="78"/>
        <end position="101"/>
    </location>
</feature>
<proteinExistence type="predicted"/>
<feature type="transmembrane region" description="Helical" evidence="6">
    <location>
        <begin position="198"/>
        <end position="215"/>
    </location>
</feature>
<dbReference type="RefSeq" id="WP_074749888.1">
    <property type="nucleotide sequence ID" value="NZ_CP099987.1"/>
</dbReference>
<feature type="transmembrane region" description="Helical" evidence="6">
    <location>
        <begin position="7"/>
        <end position="28"/>
    </location>
</feature>
<protein>
    <submittedName>
        <fullName evidence="8">Drug resistance transporter, EmrB/QacA subfamily</fullName>
    </submittedName>
</protein>
<evidence type="ECO:0000259" key="7">
    <source>
        <dbReference type="PROSITE" id="PS50850"/>
    </source>
</evidence>
<feature type="transmembrane region" description="Helical" evidence="6">
    <location>
        <begin position="137"/>
        <end position="154"/>
    </location>
</feature>
<dbReference type="Proteomes" id="UP000181969">
    <property type="component" value="Unassembled WGS sequence"/>
</dbReference>
<dbReference type="PRINTS" id="PR01036">
    <property type="entry name" value="TCRTETB"/>
</dbReference>
<feature type="transmembrane region" description="Helical" evidence="6">
    <location>
        <begin position="395"/>
        <end position="414"/>
    </location>
</feature>
<dbReference type="Pfam" id="PF07690">
    <property type="entry name" value="MFS_1"/>
    <property type="match status" value="1"/>
</dbReference>
<evidence type="ECO:0000313" key="9">
    <source>
        <dbReference type="Proteomes" id="UP000181969"/>
    </source>
</evidence>
<keyword evidence="2" id="KW-0813">Transport</keyword>
<dbReference type="AlphaFoldDB" id="A0A1I4ERJ7"/>
<evidence type="ECO:0000256" key="1">
    <source>
        <dbReference type="ARBA" id="ARBA00004651"/>
    </source>
</evidence>
<feature type="transmembrane region" description="Helical" evidence="6">
    <location>
        <begin position="166"/>
        <end position="186"/>
    </location>
</feature>
<evidence type="ECO:0000256" key="6">
    <source>
        <dbReference type="SAM" id="Phobius"/>
    </source>
</evidence>
<keyword evidence="4 6" id="KW-1133">Transmembrane helix</keyword>
<keyword evidence="5 6" id="KW-0472">Membrane</keyword>
<accession>A0A1I4ERJ7</accession>
<comment type="subcellular location">
    <subcellularLocation>
        <location evidence="1">Cell membrane</location>
        <topology evidence="1">Multi-pass membrane protein</topology>
    </subcellularLocation>
</comment>
<feature type="domain" description="Major facilitator superfamily (MFS) profile" evidence="7">
    <location>
        <begin position="8"/>
        <end position="451"/>
    </location>
</feature>
<dbReference type="InterPro" id="IPR011701">
    <property type="entry name" value="MFS"/>
</dbReference>
<dbReference type="PANTHER" id="PTHR42718">
    <property type="entry name" value="MAJOR FACILITATOR SUPERFAMILY MULTIDRUG TRANSPORTER MFSC"/>
    <property type="match status" value="1"/>
</dbReference>
<feature type="transmembrane region" description="Helical" evidence="6">
    <location>
        <begin position="325"/>
        <end position="343"/>
    </location>
</feature>
<evidence type="ECO:0000313" key="8">
    <source>
        <dbReference type="EMBL" id="SFL07740.1"/>
    </source>
</evidence>
<feature type="transmembrane region" description="Helical" evidence="6">
    <location>
        <begin position="221"/>
        <end position="241"/>
    </location>
</feature>
<feature type="transmembrane region" description="Helical" evidence="6">
    <location>
        <begin position="289"/>
        <end position="313"/>
    </location>
</feature>
<organism evidence="8 9">
    <name type="scientific">Lactococcus garvieae</name>
    <dbReference type="NCBI Taxonomy" id="1363"/>
    <lineage>
        <taxon>Bacteria</taxon>
        <taxon>Bacillati</taxon>
        <taxon>Bacillota</taxon>
        <taxon>Bacilli</taxon>
        <taxon>Lactobacillales</taxon>
        <taxon>Streptococcaceae</taxon>
        <taxon>Lactococcus</taxon>
    </lineage>
</organism>